<dbReference type="InterPro" id="IPR052709">
    <property type="entry name" value="Transposase-MT_Hybrid"/>
</dbReference>
<feature type="domain" description="Mos1 transposase HTH" evidence="1">
    <location>
        <begin position="9"/>
        <end position="58"/>
    </location>
</feature>
<keyword evidence="3" id="KW-1185">Reference proteome</keyword>
<reference evidence="2" key="1">
    <citation type="submission" date="2011-02" db="EMBL/GenBank/DDBJ databases">
        <title>The genome of the leaf-cutting ant Acromyrmex echinatior suggests key adaptations to social evolution and fungus farming.</title>
        <authorList>
            <person name="Nygaard S."/>
            <person name="Zhang G."/>
        </authorList>
    </citation>
    <scope>NUCLEOTIDE SEQUENCE</scope>
</reference>
<dbReference type="GO" id="GO:0006303">
    <property type="term" value="P:double-strand break repair via nonhomologous end joining"/>
    <property type="evidence" value="ECO:0007669"/>
    <property type="project" value="TreeGrafter"/>
</dbReference>
<dbReference type="EMBL" id="GL888287">
    <property type="protein sequence ID" value="EGI63187.1"/>
    <property type="molecule type" value="Genomic_DNA"/>
</dbReference>
<accession>F4WRI7</accession>
<dbReference type="InterPro" id="IPR041426">
    <property type="entry name" value="Mos1_HTH"/>
</dbReference>
<dbReference type="Proteomes" id="UP000007755">
    <property type="component" value="Unassembled WGS sequence"/>
</dbReference>
<dbReference type="GO" id="GO:0003697">
    <property type="term" value="F:single-stranded DNA binding"/>
    <property type="evidence" value="ECO:0007669"/>
    <property type="project" value="TreeGrafter"/>
</dbReference>
<evidence type="ECO:0000259" key="1">
    <source>
        <dbReference type="Pfam" id="PF17906"/>
    </source>
</evidence>
<dbReference type="Pfam" id="PF17906">
    <property type="entry name" value="HTH_48"/>
    <property type="match status" value="1"/>
</dbReference>
<dbReference type="InterPro" id="IPR036388">
    <property type="entry name" value="WH-like_DNA-bd_sf"/>
</dbReference>
<gene>
    <name evidence="2" type="ORF">G5I_08424</name>
</gene>
<organism evidence="3">
    <name type="scientific">Acromyrmex echinatior</name>
    <name type="common">Panamanian leafcutter ant</name>
    <name type="synonym">Acromyrmex octospinosus echinatior</name>
    <dbReference type="NCBI Taxonomy" id="103372"/>
    <lineage>
        <taxon>Eukaryota</taxon>
        <taxon>Metazoa</taxon>
        <taxon>Ecdysozoa</taxon>
        <taxon>Arthropoda</taxon>
        <taxon>Hexapoda</taxon>
        <taxon>Insecta</taxon>
        <taxon>Pterygota</taxon>
        <taxon>Neoptera</taxon>
        <taxon>Endopterygota</taxon>
        <taxon>Hymenoptera</taxon>
        <taxon>Apocrita</taxon>
        <taxon>Aculeata</taxon>
        <taxon>Formicoidea</taxon>
        <taxon>Formicidae</taxon>
        <taxon>Myrmicinae</taxon>
        <taxon>Acromyrmex</taxon>
    </lineage>
</organism>
<dbReference type="GO" id="GO:0015074">
    <property type="term" value="P:DNA integration"/>
    <property type="evidence" value="ECO:0007669"/>
    <property type="project" value="TreeGrafter"/>
</dbReference>
<dbReference type="PANTHER" id="PTHR46060">
    <property type="entry name" value="MARINER MOS1 TRANSPOSASE-LIKE PROTEIN"/>
    <property type="match status" value="1"/>
</dbReference>
<dbReference type="GO" id="GO:0000793">
    <property type="term" value="C:condensed chromosome"/>
    <property type="evidence" value="ECO:0007669"/>
    <property type="project" value="TreeGrafter"/>
</dbReference>
<name>F4WRI7_ACREC</name>
<evidence type="ECO:0000313" key="2">
    <source>
        <dbReference type="EMBL" id="EGI63187.1"/>
    </source>
</evidence>
<dbReference type="InParanoid" id="F4WRI7"/>
<protein>
    <submittedName>
        <fullName evidence="2">Mariner Mos1 transposase</fullName>
    </submittedName>
</protein>
<dbReference type="GO" id="GO:0000014">
    <property type="term" value="F:single-stranded DNA endodeoxyribonuclease activity"/>
    <property type="evidence" value="ECO:0007669"/>
    <property type="project" value="TreeGrafter"/>
</dbReference>
<dbReference type="AlphaFoldDB" id="F4WRI7"/>
<dbReference type="GO" id="GO:0035861">
    <property type="term" value="C:site of double-strand break"/>
    <property type="evidence" value="ECO:0007669"/>
    <property type="project" value="TreeGrafter"/>
</dbReference>
<dbReference type="Gene3D" id="1.10.10.1450">
    <property type="match status" value="1"/>
</dbReference>
<dbReference type="GO" id="GO:0003690">
    <property type="term" value="F:double-stranded DNA binding"/>
    <property type="evidence" value="ECO:0007669"/>
    <property type="project" value="TreeGrafter"/>
</dbReference>
<sequence>MPSFELSNKRHLRELLIYFFNLKKSTAEAHRLLVEAYGEAALSERSYREWFQKFKKGEFDIEDKERSGRSKMYEDAKLEALLNEDSCPMQKELALTF</sequence>
<dbReference type="GO" id="GO:0031297">
    <property type="term" value="P:replication fork processing"/>
    <property type="evidence" value="ECO:0007669"/>
    <property type="project" value="TreeGrafter"/>
</dbReference>
<dbReference type="Gene3D" id="1.10.10.10">
    <property type="entry name" value="Winged helix-like DNA-binding domain superfamily/Winged helix DNA-binding domain"/>
    <property type="match status" value="1"/>
</dbReference>
<dbReference type="PANTHER" id="PTHR46060:SF2">
    <property type="entry name" value="HISTONE-LYSINE N-METHYLTRANSFERASE SETMAR"/>
    <property type="match status" value="1"/>
</dbReference>
<dbReference type="GO" id="GO:0044774">
    <property type="term" value="P:mitotic DNA integrity checkpoint signaling"/>
    <property type="evidence" value="ECO:0007669"/>
    <property type="project" value="TreeGrafter"/>
</dbReference>
<proteinExistence type="predicted"/>
<dbReference type="GO" id="GO:0044547">
    <property type="term" value="F:DNA topoisomerase binding"/>
    <property type="evidence" value="ECO:0007669"/>
    <property type="project" value="TreeGrafter"/>
</dbReference>
<evidence type="ECO:0000313" key="3">
    <source>
        <dbReference type="Proteomes" id="UP000007755"/>
    </source>
</evidence>
<dbReference type="GO" id="GO:0046975">
    <property type="term" value="F:histone H3K36 methyltransferase activity"/>
    <property type="evidence" value="ECO:0007669"/>
    <property type="project" value="TreeGrafter"/>
</dbReference>
<dbReference type="GO" id="GO:0000729">
    <property type="term" value="P:DNA double-strand break processing"/>
    <property type="evidence" value="ECO:0007669"/>
    <property type="project" value="TreeGrafter"/>
</dbReference>
<dbReference type="GO" id="GO:0005634">
    <property type="term" value="C:nucleus"/>
    <property type="evidence" value="ECO:0007669"/>
    <property type="project" value="TreeGrafter"/>
</dbReference>
<dbReference type="GO" id="GO:0042800">
    <property type="term" value="F:histone H3K4 methyltransferase activity"/>
    <property type="evidence" value="ECO:0007669"/>
    <property type="project" value="TreeGrafter"/>
</dbReference>